<reference evidence="9" key="1">
    <citation type="journal article" date="2022" name="Arch. Microbiol.">
        <title>Thiomicrorhabdus immobilis sp. nov., a mesophilic sulfur-oxidizing bacterium isolated from sediment of a brackish lake in northern Japan.</title>
        <authorList>
            <person name="Kojima H."/>
            <person name="Mochizuki J."/>
            <person name="Kanda M."/>
            <person name="Watanabe T."/>
            <person name="Fukui M."/>
        </authorList>
    </citation>
    <scope>NUCLEOTIDE SEQUENCE</scope>
    <source>
        <strain evidence="9">Am19</strain>
    </source>
</reference>
<feature type="domain" description="Type II secretion system protein GspF" evidence="8">
    <location>
        <begin position="146"/>
        <end position="268"/>
    </location>
</feature>
<keyword evidence="6" id="KW-0175">Coiled coil</keyword>
<feature type="transmembrane region" description="Helical" evidence="7">
    <location>
        <begin position="83"/>
        <end position="106"/>
    </location>
</feature>
<dbReference type="RefSeq" id="WP_237261453.1">
    <property type="nucleotide sequence ID" value="NZ_AP024202.1"/>
</dbReference>
<evidence type="ECO:0000256" key="7">
    <source>
        <dbReference type="SAM" id="Phobius"/>
    </source>
</evidence>
<evidence type="ECO:0000259" key="8">
    <source>
        <dbReference type="Pfam" id="PF00482"/>
    </source>
</evidence>
<evidence type="ECO:0000256" key="5">
    <source>
        <dbReference type="ARBA" id="ARBA00023136"/>
    </source>
</evidence>
<dbReference type="EMBL" id="AP024202">
    <property type="protein sequence ID" value="BCN93967.1"/>
    <property type="molecule type" value="Genomic_DNA"/>
</dbReference>
<keyword evidence="3 7" id="KW-0812">Transmembrane</keyword>
<dbReference type="InterPro" id="IPR042094">
    <property type="entry name" value="T2SS_GspF_sf"/>
</dbReference>
<evidence type="ECO:0000256" key="2">
    <source>
        <dbReference type="ARBA" id="ARBA00022475"/>
    </source>
</evidence>
<dbReference type="Proteomes" id="UP001054820">
    <property type="component" value="Chromosome"/>
</dbReference>
<keyword evidence="2" id="KW-1003">Cell membrane</keyword>
<dbReference type="Pfam" id="PF00482">
    <property type="entry name" value="T2SSF"/>
    <property type="match status" value="1"/>
</dbReference>
<keyword evidence="10" id="KW-1185">Reference proteome</keyword>
<proteinExistence type="predicted"/>
<feature type="coiled-coil region" evidence="6">
    <location>
        <begin position="224"/>
        <end position="251"/>
    </location>
</feature>
<protein>
    <recommendedName>
        <fullName evidence="8">Type II secretion system protein GspF domain-containing protein</fullName>
    </recommendedName>
</protein>
<evidence type="ECO:0000256" key="3">
    <source>
        <dbReference type="ARBA" id="ARBA00022692"/>
    </source>
</evidence>
<sequence length="313" mass="35805">MDAELLIIALAIFASFILFTIGMSWGRQQKQKQQLNQLLIRIGINHSEQKTIQEQLLSQAEKTWYLWLSGKFKKAGITQKQEVIKVIIAQAVLIFLSLFLLIANLHDLSGKVILAIILLVSLPSIFLMVKINKRQTELRQRFPEMLDSIVRSLQSGYGIDGAISAVGEDMEGPLAQEMKEVNKQLVLGISMRDILREFQRRVDLPEAQFFVITLIIQRETGGQLSSILSELSKLMRRRENFQAKLKTLTAESRFTAWFIGGAPVGYLGYKYFFDYPSMTFFIEDPLGNQLLWVSIILIALGMIILRQMLKMRF</sequence>
<accession>A0ABM7MEX0</accession>
<feature type="transmembrane region" description="Helical" evidence="7">
    <location>
        <begin position="254"/>
        <end position="272"/>
    </location>
</feature>
<evidence type="ECO:0000256" key="4">
    <source>
        <dbReference type="ARBA" id="ARBA00022989"/>
    </source>
</evidence>
<gene>
    <name evidence="9" type="ORF">THMIRHAM_17520</name>
</gene>
<evidence type="ECO:0000256" key="1">
    <source>
        <dbReference type="ARBA" id="ARBA00004651"/>
    </source>
</evidence>
<feature type="transmembrane region" description="Helical" evidence="7">
    <location>
        <begin position="292"/>
        <end position="309"/>
    </location>
</feature>
<evidence type="ECO:0000256" key="6">
    <source>
        <dbReference type="SAM" id="Coils"/>
    </source>
</evidence>
<evidence type="ECO:0000313" key="10">
    <source>
        <dbReference type="Proteomes" id="UP001054820"/>
    </source>
</evidence>
<feature type="transmembrane region" description="Helical" evidence="7">
    <location>
        <begin position="6"/>
        <end position="25"/>
    </location>
</feature>
<dbReference type="PANTHER" id="PTHR35007">
    <property type="entry name" value="INTEGRAL MEMBRANE PROTEIN-RELATED"/>
    <property type="match status" value="1"/>
</dbReference>
<name>A0ABM7MEX0_9GAMM</name>
<dbReference type="PANTHER" id="PTHR35007:SF1">
    <property type="entry name" value="PILUS ASSEMBLY PROTEIN"/>
    <property type="match status" value="1"/>
</dbReference>
<comment type="subcellular location">
    <subcellularLocation>
        <location evidence="1">Cell membrane</location>
        <topology evidence="1">Multi-pass membrane protein</topology>
    </subcellularLocation>
</comment>
<dbReference type="InterPro" id="IPR018076">
    <property type="entry name" value="T2SS_GspF_dom"/>
</dbReference>
<feature type="transmembrane region" description="Helical" evidence="7">
    <location>
        <begin position="112"/>
        <end position="131"/>
    </location>
</feature>
<keyword evidence="4 7" id="KW-1133">Transmembrane helix</keyword>
<evidence type="ECO:0000313" key="9">
    <source>
        <dbReference type="EMBL" id="BCN93967.1"/>
    </source>
</evidence>
<keyword evidence="5 7" id="KW-0472">Membrane</keyword>
<dbReference type="Gene3D" id="1.20.81.30">
    <property type="entry name" value="Type II secretion system (T2SS), domain F"/>
    <property type="match status" value="1"/>
</dbReference>
<organism evidence="9 10">
    <name type="scientific">Thiomicrorhabdus immobilis</name>
    <dbReference type="NCBI Taxonomy" id="2791037"/>
    <lineage>
        <taxon>Bacteria</taxon>
        <taxon>Pseudomonadati</taxon>
        <taxon>Pseudomonadota</taxon>
        <taxon>Gammaproteobacteria</taxon>
        <taxon>Thiotrichales</taxon>
        <taxon>Piscirickettsiaceae</taxon>
        <taxon>Thiomicrorhabdus</taxon>
    </lineage>
</organism>